<dbReference type="InterPro" id="IPR053715">
    <property type="entry name" value="GH4_Enzyme_sf"/>
</dbReference>
<name>A0A9D1FR30_9FIRM</name>
<dbReference type="InterPro" id="IPR001088">
    <property type="entry name" value="Glyco_hydro_4"/>
</dbReference>
<comment type="caution">
    <text evidence="2">The sequence shown here is derived from an EMBL/GenBank/DDBJ whole genome shotgun (WGS) entry which is preliminary data.</text>
</comment>
<accession>A0A9D1FR30</accession>
<dbReference type="AlphaFoldDB" id="A0A9D1FR30"/>
<dbReference type="Pfam" id="PF02056">
    <property type="entry name" value="Glyco_hydro_4"/>
    <property type="match status" value="1"/>
</dbReference>
<sequence length="54" mass="5951">MKITFMGAGSTVFAKNVLGDSMLCDVLSESEICLYDIDGARLKESCMMLDNINR</sequence>
<dbReference type="GO" id="GO:0005975">
    <property type="term" value="P:carbohydrate metabolic process"/>
    <property type="evidence" value="ECO:0007669"/>
    <property type="project" value="InterPro"/>
</dbReference>
<dbReference type="Gene3D" id="3.90.1820.10">
    <property type="entry name" value="AglA-like glucosidase"/>
    <property type="match status" value="1"/>
</dbReference>
<feature type="non-terminal residue" evidence="2">
    <location>
        <position position="54"/>
    </location>
</feature>
<protein>
    <submittedName>
        <fullName evidence="2">Alpha-glucosidase/alpha-galactosidase</fullName>
    </submittedName>
</protein>
<keyword evidence="1" id="KW-0520">NAD</keyword>
<evidence type="ECO:0000313" key="3">
    <source>
        <dbReference type="Proteomes" id="UP000824141"/>
    </source>
</evidence>
<dbReference type="SUPFAM" id="SSF51735">
    <property type="entry name" value="NAD(P)-binding Rossmann-fold domains"/>
    <property type="match status" value="1"/>
</dbReference>
<dbReference type="InterPro" id="IPR036291">
    <property type="entry name" value="NAD(P)-bd_dom_sf"/>
</dbReference>
<dbReference type="Proteomes" id="UP000824141">
    <property type="component" value="Unassembled WGS sequence"/>
</dbReference>
<organism evidence="2 3">
    <name type="scientific">Candidatus Caccousia stercoris</name>
    <dbReference type="NCBI Taxonomy" id="2840723"/>
    <lineage>
        <taxon>Bacteria</taxon>
        <taxon>Bacillati</taxon>
        <taxon>Bacillota</taxon>
        <taxon>Clostridia</taxon>
        <taxon>Eubacteriales</taxon>
        <taxon>Oscillospiraceae</taxon>
        <taxon>Oscillospiraceae incertae sedis</taxon>
        <taxon>Candidatus Caccousia</taxon>
    </lineage>
</organism>
<reference evidence="2" key="1">
    <citation type="submission" date="2020-10" db="EMBL/GenBank/DDBJ databases">
        <authorList>
            <person name="Gilroy R."/>
        </authorList>
    </citation>
    <scope>NUCLEOTIDE SEQUENCE</scope>
    <source>
        <strain evidence="2">6086</strain>
    </source>
</reference>
<evidence type="ECO:0000313" key="2">
    <source>
        <dbReference type="EMBL" id="HIS77835.1"/>
    </source>
</evidence>
<dbReference type="GO" id="GO:0004553">
    <property type="term" value="F:hydrolase activity, hydrolyzing O-glycosyl compounds"/>
    <property type="evidence" value="ECO:0007669"/>
    <property type="project" value="InterPro"/>
</dbReference>
<reference evidence="2" key="2">
    <citation type="journal article" date="2021" name="PeerJ">
        <title>Extensive microbial diversity within the chicken gut microbiome revealed by metagenomics and culture.</title>
        <authorList>
            <person name="Gilroy R."/>
            <person name="Ravi A."/>
            <person name="Getino M."/>
            <person name="Pursley I."/>
            <person name="Horton D.L."/>
            <person name="Alikhan N.F."/>
            <person name="Baker D."/>
            <person name="Gharbi K."/>
            <person name="Hall N."/>
            <person name="Watson M."/>
            <person name="Adriaenssens E.M."/>
            <person name="Foster-Nyarko E."/>
            <person name="Jarju S."/>
            <person name="Secka A."/>
            <person name="Antonio M."/>
            <person name="Oren A."/>
            <person name="Chaudhuri R.R."/>
            <person name="La Ragione R."/>
            <person name="Hildebrand F."/>
            <person name="Pallen M.J."/>
        </authorList>
    </citation>
    <scope>NUCLEOTIDE SEQUENCE</scope>
    <source>
        <strain evidence="2">6086</strain>
    </source>
</reference>
<gene>
    <name evidence="2" type="ORF">IAD03_00550</name>
</gene>
<proteinExistence type="predicted"/>
<dbReference type="EMBL" id="DVJM01000009">
    <property type="protein sequence ID" value="HIS77835.1"/>
    <property type="molecule type" value="Genomic_DNA"/>
</dbReference>
<evidence type="ECO:0000256" key="1">
    <source>
        <dbReference type="ARBA" id="ARBA00023027"/>
    </source>
</evidence>